<organism evidence="1 2">
    <name type="scientific">Metabacillus arenae</name>
    <dbReference type="NCBI Taxonomy" id="2771434"/>
    <lineage>
        <taxon>Bacteria</taxon>
        <taxon>Bacillati</taxon>
        <taxon>Bacillota</taxon>
        <taxon>Bacilli</taxon>
        <taxon>Bacillales</taxon>
        <taxon>Bacillaceae</taxon>
        <taxon>Metabacillus</taxon>
    </lineage>
</organism>
<dbReference type="RefSeq" id="WP_191155348.1">
    <property type="nucleotide sequence ID" value="NZ_JACXAI010000002.1"/>
</dbReference>
<dbReference type="AlphaFoldDB" id="A0A926ND69"/>
<sequence length="229" mass="26634">MNTMKLDTYQNIIQIDEKLDKLIKDADVKAGRTLIDSLERNIGLIYFDGIADKIEGKLIKQLLLSKYDIYKPLMRSSLNKLELRQYHDYTIIFEKLQRMISKIDNDLKNTIKIPLGLPQYKNQFAESKFKLRGCEMGIAIVSTSKTNAQSMQIKLFGDLEGTKITANMDIVHPNKSFRACNPDLFRGTRGNVLYIDYKLGLKFYIENLKSIEHFDRVELIEETDLKRRD</sequence>
<dbReference type="EMBL" id="JACXAI010000002">
    <property type="protein sequence ID" value="MBD1379061.1"/>
    <property type="molecule type" value="Genomic_DNA"/>
</dbReference>
<protein>
    <submittedName>
        <fullName evidence="1">Uncharacterized protein</fullName>
    </submittedName>
</protein>
<reference evidence="1" key="1">
    <citation type="submission" date="2020-09" db="EMBL/GenBank/DDBJ databases">
        <title>A novel bacterium of genus Bacillus, isolated from South China Sea.</title>
        <authorList>
            <person name="Huang H."/>
            <person name="Mo K."/>
            <person name="Hu Y."/>
        </authorList>
    </citation>
    <scope>NUCLEOTIDE SEQUENCE</scope>
    <source>
        <strain evidence="1">IB182487</strain>
    </source>
</reference>
<keyword evidence="2" id="KW-1185">Reference proteome</keyword>
<accession>A0A926ND69</accession>
<dbReference type="Proteomes" id="UP000626844">
    <property type="component" value="Unassembled WGS sequence"/>
</dbReference>
<evidence type="ECO:0000313" key="1">
    <source>
        <dbReference type="EMBL" id="MBD1379061.1"/>
    </source>
</evidence>
<comment type="caution">
    <text evidence="1">The sequence shown here is derived from an EMBL/GenBank/DDBJ whole genome shotgun (WGS) entry which is preliminary data.</text>
</comment>
<evidence type="ECO:0000313" key="2">
    <source>
        <dbReference type="Proteomes" id="UP000626844"/>
    </source>
</evidence>
<name>A0A926ND69_9BACI</name>
<proteinExistence type="predicted"/>
<gene>
    <name evidence="1" type="ORF">IC621_02355</name>
</gene>